<dbReference type="EMBL" id="JBBCAQ010000034">
    <property type="protein sequence ID" value="KAK7579796.1"/>
    <property type="molecule type" value="Genomic_DNA"/>
</dbReference>
<name>A0AAN9TQE4_9HEMI</name>
<dbReference type="GO" id="GO:0016887">
    <property type="term" value="F:ATP hydrolysis activity"/>
    <property type="evidence" value="ECO:0007669"/>
    <property type="project" value="InterPro"/>
</dbReference>
<comment type="caution">
    <text evidence="11">The sequence shown here is derived from an EMBL/GenBank/DDBJ whole genome shotgun (WGS) entry which is preliminary data.</text>
</comment>
<keyword evidence="12" id="KW-1185">Reference proteome</keyword>
<evidence type="ECO:0000256" key="4">
    <source>
        <dbReference type="ARBA" id="ARBA00022692"/>
    </source>
</evidence>
<keyword evidence="4 9" id="KW-0812">Transmembrane</keyword>
<keyword evidence="3" id="KW-0813">Transport</keyword>
<dbReference type="PROSITE" id="PS00211">
    <property type="entry name" value="ABC_TRANSPORTER_1"/>
    <property type="match status" value="3"/>
</dbReference>
<dbReference type="Pfam" id="PF00005">
    <property type="entry name" value="ABC_tran"/>
    <property type="match status" value="3"/>
</dbReference>
<dbReference type="InterPro" id="IPR003439">
    <property type="entry name" value="ABC_transporter-like_ATP-bd"/>
</dbReference>
<evidence type="ECO:0000256" key="7">
    <source>
        <dbReference type="ARBA" id="ARBA00022989"/>
    </source>
</evidence>
<dbReference type="InterPro" id="IPR013525">
    <property type="entry name" value="ABC2_TM"/>
</dbReference>
<keyword evidence="6" id="KW-0067">ATP-binding</keyword>
<sequence>MTSTSSNSFILAWEDISAWTKNVKESEGRKRLLCGVSGIARSGILTAILSPSGAGKTTLLAVLSKRYKGQTSGEVKVNGCELCEGEMSCISGYVCQKDQNYDNLTVYEHLIFMARLKMDKNTTPNRRHKNVVNVTNNLILSHKLYATVASLSGGQKKRLSLAVQLLTEPKILFCDEPTTGLDSYSAEQVIKLLRAVANDGKIVICSIHQPTSGIFELFDNVSLLASGGKLAYYGPASSIMSGIAKSGILTAIVSPSGAGKTTLLAVLSKRYKGQLKGEVMVNGCELYEEEMSCISGFVCQKDQNYNDLTVYEHLIFMARLKMDKNTTTGRCHQNIMRVTKNLILSHKLHTTIGSLSGGQKKRLSLAVQLLTEPKILFCDEPTTGLDSYSAEQVVKLLRAIANDGKIVICSIHQPASGIFELFDNVSLLASGGKLAYHGPVSSISSFLSELGALCPKNFNLSEFLVSQVTVKNLYSLSGENDKSRVQHIIDAFNQSEIFENLLVDIKNIKNETTALKLHIKTLKRESASFCTEFIWLFWRKVLLFTNSCESTLWNFSINVILTFFIGISYRGSFNEDQKRMQSTLGFLLMMIVQMAYATTLNVRERLQSDIHVCVFEIADHVYSPLSFYLSESAFVAASMALQNIIFVLLGYWASGLPQTIASFLAAAFNKMEMITLFYCPIDFLSFMLSGIEIKLDSLPWFLAFLKYISYHYYSFEALNIIQWSKYDRLSCDLRSAIPCYKSGDEALSSMGFKREHLPIDIIGQTSGEVKVNGSELCEKDMSCISGYVSQKDQNYDNLTVYEHLIFMARLKLDKNTTPDFCHQTVLKVTDNLILSHKLYTIIALLSGGQKKRLGLAVQLLTETKILFCDEPTTGLDSYSAEQVVKLLRAIANDGKIVICSIHQPASGIFEAFDNVSLLASGGRLAFHGPVSTINSFLSGLGAKCPKNFNLSEFIVSQVTVKSTFCLNGQDEKSRVQYIIDAFTQSEICDNLIFDIKNVTNESKALRLQIKMFKSSLPWFLAILKYLSYQYFGFEALNIIEWSKYDHLNCDSKNGIPCYKSGDEVLASLGFKRDHLPVDIIGLILITLLLHLLAYALLLRRLKLCATY</sequence>
<evidence type="ECO:0000256" key="9">
    <source>
        <dbReference type="SAM" id="Phobius"/>
    </source>
</evidence>
<proteinExistence type="inferred from homology"/>
<evidence type="ECO:0000313" key="11">
    <source>
        <dbReference type="EMBL" id="KAK7579796.1"/>
    </source>
</evidence>
<evidence type="ECO:0000313" key="12">
    <source>
        <dbReference type="Proteomes" id="UP001367676"/>
    </source>
</evidence>
<dbReference type="GO" id="GO:0005524">
    <property type="term" value="F:ATP binding"/>
    <property type="evidence" value="ECO:0007669"/>
    <property type="project" value="UniProtKB-KW"/>
</dbReference>
<dbReference type="SUPFAM" id="SSF52540">
    <property type="entry name" value="P-loop containing nucleoside triphosphate hydrolases"/>
    <property type="match status" value="3"/>
</dbReference>
<organism evidence="11 12">
    <name type="scientific">Parthenolecanium corni</name>
    <dbReference type="NCBI Taxonomy" id="536013"/>
    <lineage>
        <taxon>Eukaryota</taxon>
        <taxon>Metazoa</taxon>
        <taxon>Ecdysozoa</taxon>
        <taxon>Arthropoda</taxon>
        <taxon>Hexapoda</taxon>
        <taxon>Insecta</taxon>
        <taxon>Pterygota</taxon>
        <taxon>Neoptera</taxon>
        <taxon>Paraneoptera</taxon>
        <taxon>Hemiptera</taxon>
        <taxon>Sternorrhyncha</taxon>
        <taxon>Coccoidea</taxon>
        <taxon>Coccidae</taxon>
        <taxon>Parthenolecanium</taxon>
    </lineage>
</organism>
<evidence type="ECO:0000256" key="5">
    <source>
        <dbReference type="ARBA" id="ARBA00022741"/>
    </source>
</evidence>
<keyword evidence="8 9" id="KW-0472">Membrane</keyword>
<protein>
    <recommendedName>
        <fullName evidence="10">ABC transporter domain-containing protein</fullName>
    </recommendedName>
</protein>
<reference evidence="11 12" key="1">
    <citation type="submission" date="2024-03" db="EMBL/GenBank/DDBJ databases">
        <title>Adaptation during the transition from Ophiocordyceps entomopathogen to insect associate is accompanied by gene loss and intensified selection.</title>
        <authorList>
            <person name="Ward C.M."/>
            <person name="Onetto C.A."/>
            <person name="Borneman A.R."/>
        </authorList>
    </citation>
    <scope>NUCLEOTIDE SEQUENCE [LARGE SCALE GENOMIC DNA]</scope>
    <source>
        <strain evidence="11">AWRI1</strain>
        <tissue evidence="11">Single Adult Female</tissue>
    </source>
</reference>
<dbReference type="PANTHER" id="PTHR48041">
    <property type="entry name" value="ABC TRANSPORTER G FAMILY MEMBER 28"/>
    <property type="match status" value="1"/>
</dbReference>
<dbReference type="GO" id="GO:0140359">
    <property type="term" value="F:ABC-type transporter activity"/>
    <property type="evidence" value="ECO:0007669"/>
    <property type="project" value="InterPro"/>
</dbReference>
<dbReference type="SMART" id="SM00382">
    <property type="entry name" value="AAA"/>
    <property type="match status" value="2"/>
</dbReference>
<dbReference type="PANTHER" id="PTHR48041:SF116">
    <property type="entry name" value="PROTEIN BROWN"/>
    <property type="match status" value="1"/>
</dbReference>
<dbReference type="Pfam" id="PF19055">
    <property type="entry name" value="ABC2_membrane_7"/>
    <property type="match status" value="2"/>
</dbReference>
<dbReference type="GO" id="GO:0005886">
    <property type="term" value="C:plasma membrane"/>
    <property type="evidence" value="ECO:0007669"/>
    <property type="project" value="TreeGrafter"/>
</dbReference>
<evidence type="ECO:0000256" key="8">
    <source>
        <dbReference type="ARBA" id="ARBA00023136"/>
    </source>
</evidence>
<comment type="similarity">
    <text evidence="2">Belongs to the ABC transporter superfamily. ABCG family. Eye pigment precursor importer (TC 3.A.1.204) subfamily.</text>
</comment>
<dbReference type="AlphaFoldDB" id="A0AAN9TQE4"/>
<feature type="transmembrane region" description="Helical" evidence="9">
    <location>
        <begin position="552"/>
        <end position="571"/>
    </location>
</feature>
<dbReference type="InterPro" id="IPR003593">
    <property type="entry name" value="AAA+_ATPase"/>
</dbReference>
<dbReference type="InterPro" id="IPR050352">
    <property type="entry name" value="ABCG_transporters"/>
</dbReference>
<keyword evidence="5" id="KW-0547">Nucleotide-binding</keyword>
<gene>
    <name evidence="11" type="ORF">V9T40_000425</name>
</gene>
<evidence type="ECO:0000256" key="2">
    <source>
        <dbReference type="ARBA" id="ARBA00005814"/>
    </source>
</evidence>
<feature type="domain" description="ABC transporter" evidence="10">
    <location>
        <begin position="18"/>
        <end position="252"/>
    </location>
</feature>
<evidence type="ECO:0000256" key="6">
    <source>
        <dbReference type="ARBA" id="ARBA00022840"/>
    </source>
</evidence>
<dbReference type="InterPro" id="IPR027417">
    <property type="entry name" value="P-loop_NTPase"/>
</dbReference>
<feature type="domain" description="ABC transporter" evidence="10">
    <location>
        <begin position="705"/>
        <end position="945"/>
    </location>
</feature>
<keyword evidence="7 9" id="KW-1133">Transmembrane helix</keyword>
<feature type="transmembrane region" description="Helical" evidence="9">
    <location>
        <begin position="1079"/>
        <end position="1098"/>
    </location>
</feature>
<evidence type="ECO:0000259" key="10">
    <source>
        <dbReference type="PROSITE" id="PS50893"/>
    </source>
</evidence>
<dbReference type="InterPro" id="IPR043926">
    <property type="entry name" value="ABCG_dom"/>
</dbReference>
<feature type="domain" description="ABC transporter" evidence="10">
    <location>
        <begin position="243"/>
        <end position="455"/>
    </location>
</feature>
<accession>A0AAN9TQE4</accession>
<dbReference type="Gene3D" id="3.40.50.300">
    <property type="entry name" value="P-loop containing nucleotide triphosphate hydrolases"/>
    <property type="match status" value="3"/>
</dbReference>
<evidence type="ECO:0000256" key="3">
    <source>
        <dbReference type="ARBA" id="ARBA00022448"/>
    </source>
</evidence>
<dbReference type="PROSITE" id="PS50893">
    <property type="entry name" value="ABC_TRANSPORTER_2"/>
    <property type="match status" value="3"/>
</dbReference>
<evidence type="ECO:0000256" key="1">
    <source>
        <dbReference type="ARBA" id="ARBA00004141"/>
    </source>
</evidence>
<dbReference type="Pfam" id="PF01061">
    <property type="entry name" value="ABC2_membrane"/>
    <property type="match status" value="1"/>
</dbReference>
<dbReference type="Proteomes" id="UP001367676">
    <property type="component" value="Unassembled WGS sequence"/>
</dbReference>
<dbReference type="InterPro" id="IPR017871">
    <property type="entry name" value="ABC_transporter-like_CS"/>
</dbReference>
<comment type="subcellular location">
    <subcellularLocation>
        <location evidence="1">Membrane</location>
        <topology evidence="1">Multi-pass membrane protein</topology>
    </subcellularLocation>
</comment>